<accession>A0A845AG34</accession>
<dbReference type="Proteomes" id="UP000439780">
    <property type="component" value="Unassembled WGS sequence"/>
</dbReference>
<keyword evidence="1" id="KW-0732">Signal</keyword>
<gene>
    <name evidence="2" type="ORF">GRI58_11950</name>
</gene>
<dbReference type="Pfam" id="PF02635">
    <property type="entry name" value="DsrE"/>
    <property type="match status" value="1"/>
</dbReference>
<feature type="chain" id="PRO_5032345822" description="DsrE family protein" evidence="1">
    <location>
        <begin position="19"/>
        <end position="178"/>
    </location>
</feature>
<reference evidence="2 3" key="1">
    <citation type="submission" date="2019-12" db="EMBL/GenBank/DDBJ databases">
        <title>Genomic-based taxomic classification of the family Erythrobacteraceae.</title>
        <authorList>
            <person name="Xu L."/>
        </authorList>
    </citation>
    <scope>NUCLEOTIDE SEQUENCE [LARGE SCALE GENOMIC DNA]</scope>
    <source>
        <strain evidence="2 3">KEMB 9005-328</strain>
    </source>
</reference>
<evidence type="ECO:0000313" key="3">
    <source>
        <dbReference type="Proteomes" id="UP000439780"/>
    </source>
</evidence>
<dbReference type="PANTHER" id="PTHR37691:SF1">
    <property type="entry name" value="BLR3518 PROTEIN"/>
    <property type="match status" value="1"/>
</dbReference>
<name>A0A845AG34_9SPHN</name>
<organism evidence="2 3">
    <name type="scientific">Qipengyuania algicida</name>
    <dbReference type="NCBI Taxonomy" id="1836209"/>
    <lineage>
        <taxon>Bacteria</taxon>
        <taxon>Pseudomonadati</taxon>
        <taxon>Pseudomonadota</taxon>
        <taxon>Alphaproteobacteria</taxon>
        <taxon>Sphingomonadales</taxon>
        <taxon>Erythrobacteraceae</taxon>
        <taxon>Qipengyuania</taxon>
    </lineage>
</organism>
<sequence length="178" mass="18868">MKRLLLLPLLAFAMPATAQDMSAFKTGPVFTDFGPHAPVQGIEKLPATTEFKVVFNVDTEAKDGKRNEGIESAARFINMNVAHGVPEDNIHIAIVAHGKALFDLLNPAGWAAHDKSGDNPSAAMVQALLDHGVRIIICGQSKAALGVKDGELIPGVETALSAMDAFALLQQQGYTVNP</sequence>
<proteinExistence type="predicted"/>
<dbReference type="InterPro" id="IPR003787">
    <property type="entry name" value="Sulphur_relay_DsrE/F-like"/>
</dbReference>
<evidence type="ECO:0000256" key="1">
    <source>
        <dbReference type="SAM" id="SignalP"/>
    </source>
</evidence>
<dbReference type="EMBL" id="WTYA01000009">
    <property type="protein sequence ID" value="MXP29532.1"/>
    <property type="molecule type" value="Genomic_DNA"/>
</dbReference>
<dbReference type="OrthoDB" id="7206705at2"/>
<dbReference type="AlphaFoldDB" id="A0A845AG34"/>
<evidence type="ECO:0008006" key="4">
    <source>
        <dbReference type="Google" id="ProtNLM"/>
    </source>
</evidence>
<evidence type="ECO:0000313" key="2">
    <source>
        <dbReference type="EMBL" id="MXP29532.1"/>
    </source>
</evidence>
<keyword evidence="3" id="KW-1185">Reference proteome</keyword>
<comment type="caution">
    <text evidence="2">The sequence shown here is derived from an EMBL/GenBank/DDBJ whole genome shotgun (WGS) entry which is preliminary data.</text>
</comment>
<dbReference type="InterPro" id="IPR027396">
    <property type="entry name" value="DsrEFH-like"/>
</dbReference>
<dbReference type="PANTHER" id="PTHR37691">
    <property type="entry name" value="BLR3518 PROTEIN"/>
    <property type="match status" value="1"/>
</dbReference>
<feature type="signal peptide" evidence="1">
    <location>
        <begin position="1"/>
        <end position="18"/>
    </location>
</feature>
<dbReference type="SUPFAM" id="SSF75169">
    <property type="entry name" value="DsrEFH-like"/>
    <property type="match status" value="1"/>
</dbReference>
<protein>
    <recommendedName>
        <fullName evidence="4">DsrE family protein</fullName>
    </recommendedName>
</protein>
<dbReference type="RefSeq" id="WP_160753833.1">
    <property type="nucleotide sequence ID" value="NZ_WTYA01000009.1"/>
</dbReference>
<dbReference type="Gene3D" id="3.40.1260.10">
    <property type="entry name" value="DsrEFH-like"/>
    <property type="match status" value="1"/>
</dbReference>